<dbReference type="EMBL" id="JACIUV010000001">
    <property type="protein sequence ID" value="MBB1115882.1"/>
    <property type="molecule type" value="Genomic_DNA"/>
</dbReference>
<sequence length="101" mass="11029">MGVFLLIGSAVVALGSWWLHRRFEHHPDYHLEAVLQRTLHALQLPLRNGGTVPGTAVTVVQRPPRQGVRHVLAHGDEGAGHGKQGSECTFMHLALCSLGIR</sequence>
<evidence type="ECO:0000313" key="2">
    <source>
        <dbReference type="Proteomes" id="UP000550609"/>
    </source>
</evidence>
<dbReference type="Proteomes" id="UP000550609">
    <property type="component" value="Unassembled WGS sequence"/>
</dbReference>
<protein>
    <submittedName>
        <fullName evidence="1">Uncharacterized protein</fullName>
    </submittedName>
</protein>
<dbReference type="AlphaFoldDB" id="A0A7W3UYX3"/>
<comment type="caution">
    <text evidence="1">The sequence shown here is derived from an EMBL/GenBank/DDBJ whole genome shotgun (WGS) entry which is preliminary data.</text>
</comment>
<reference evidence="1 2" key="1">
    <citation type="submission" date="2020-08" db="EMBL/GenBank/DDBJ databases">
        <title>Stenotrophomonas sp. W1S232.</title>
        <authorList>
            <person name="Deng Y."/>
        </authorList>
    </citation>
    <scope>NUCLEOTIDE SEQUENCE [LARGE SCALE GENOMIC DNA]</scope>
    <source>
        <strain evidence="1 2">W1S232</strain>
    </source>
</reference>
<dbReference type="RefSeq" id="WP_182621262.1">
    <property type="nucleotide sequence ID" value="NZ_JACIUV010000001.1"/>
</dbReference>
<organism evidence="1 2">
    <name type="scientific">Stenotrophomonas koreensis</name>
    <dbReference type="NCBI Taxonomy" id="266128"/>
    <lineage>
        <taxon>Bacteria</taxon>
        <taxon>Pseudomonadati</taxon>
        <taxon>Pseudomonadota</taxon>
        <taxon>Gammaproteobacteria</taxon>
        <taxon>Lysobacterales</taxon>
        <taxon>Lysobacteraceae</taxon>
        <taxon>Stenotrophomonas</taxon>
    </lineage>
</organism>
<name>A0A7W3UYX3_9GAMM</name>
<proteinExistence type="predicted"/>
<evidence type="ECO:0000313" key="1">
    <source>
        <dbReference type="EMBL" id="MBB1115882.1"/>
    </source>
</evidence>
<accession>A0A7W3UYX3</accession>
<gene>
    <name evidence="1" type="ORF">H4O09_02220</name>
</gene>